<keyword evidence="6" id="KW-1185">Reference proteome</keyword>
<dbReference type="Pfam" id="PF08263">
    <property type="entry name" value="LRRNT_2"/>
    <property type="match status" value="1"/>
</dbReference>
<evidence type="ECO:0000256" key="3">
    <source>
        <dbReference type="ARBA" id="ARBA00022737"/>
    </source>
</evidence>
<accession>A0A8X8WEX2</accession>
<reference evidence="5" key="1">
    <citation type="submission" date="2018-01" db="EMBL/GenBank/DDBJ databases">
        <authorList>
            <person name="Mao J.F."/>
        </authorList>
    </citation>
    <scope>NUCLEOTIDE SEQUENCE</scope>
    <source>
        <strain evidence="5">Huo1</strain>
        <tissue evidence="5">Leaf</tissue>
    </source>
</reference>
<dbReference type="Proteomes" id="UP000298416">
    <property type="component" value="Unassembled WGS sequence"/>
</dbReference>
<keyword evidence="2" id="KW-0732">Signal</keyword>
<dbReference type="EMBL" id="PNBA02000018">
    <property type="protein sequence ID" value="KAG6392874.1"/>
    <property type="molecule type" value="Genomic_DNA"/>
</dbReference>
<reference evidence="5" key="2">
    <citation type="submission" date="2020-08" db="EMBL/GenBank/DDBJ databases">
        <title>Plant Genome Project.</title>
        <authorList>
            <person name="Zhang R.-G."/>
        </authorList>
    </citation>
    <scope>NUCLEOTIDE SEQUENCE</scope>
    <source>
        <strain evidence="5">Huo1</strain>
        <tissue evidence="5">Leaf</tissue>
    </source>
</reference>
<comment type="caution">
    <text evidence="5">The sequence shown here is derived from an EMBL/GenBank/DDBJ whole genome shotgun (WGS) entry which is preliminary data.</text>
</comment>
<keyword evidence="1" id="KW-0433">Leucine-rich repeat</keyword>
<evidence type="ECO:0000259" key="4">
    <source>
        <dbReference type="Pfam" id="PF08263"/>
    </source>
</evidence>
<sequence>MRWKSSLSSSASLKSWSVNNINNYCRWIGIRCNDGGSVPGIDLLVAGLAGTLDMFYFTSLLNLTTFNLYGNDLNGSIPALLETSQASLSWTYPPIYFPAPFHQRYRASIPELL</sequence>
<dbReference type="AlphaFoldDB" id="A0A8X8WEX2"/>
<evidence type="ECO:0000313" key="6">
    <source>
        <dbReference type="Proteomes" id="UP000298416"/>
    </source>
</evidence>
<feature type="domain" description="Leucine-rich repeat-containing N-terminal plant-type" evidence="4">
    <location>
        <begin position="2"/>
        <end position="33"/>
    </location>
</feature>
<protein>
    <recommendedName>
        <fullName evidence="4">Leucine-rich repeat-containing N-terminal plant-type domain-containing protein</fullName>
    </recommendedName>
</protein>
<dbReference type="InterPro" id="IPR032675">
    <property type="entry name" value="LRR_dom_sf"/>
</dbReference>
<evidence type="ECO:0000256" key="2">
    <source>
        <dbReference type="ARBA" id="ARBA00022729"/>
    </source>
</evidence>
<proteinExistence type="predicted"/>
<keyword evidence="3" id="KW-0677">Repeat</keyword>
<evidence type="ECO:0000256" key="1">
    <source>
        <dbReference type="ARBA" id="ARBA00022614"/>
    </source>
</evidence>
<dbReference type="PANTHER" id="PTHR47988">
    <property type="entry name" value="SOMATIC EMBRYOGENESIS RECEPTOR KINASE 1"/>
    <property type="match status" value="1"/>
</dbReference>
<name>A0A8X8WEX2_SALSN</name>
<dbReference type="InterPro" id="IPR013210">
    <property type="entry name" value="LRR_N_plant-typ"/>
</dbReference>
<evidence type="ECO:0000313" key="5">
    <source>
        <dbReference type="EMBL" id="KAG6392874.1"/>
    </source>
</evidence>
<dbReference type="SUPFAM" id="SSF52058">
    <property type="entry name" value="L domain-like"/>
    <property type="match status" value="1"/>
</dbReference>
<organism evidence="5">
    <name type="scientific">Salvia splendens</name>
    <name type="common">Scarlet sage</name>
    <dbReference type="NCBI Taxonomy" id="180675"/>
    <lineage>
        <taxon>Eukaryota</taxon>
        <taxon>Viridiplantae</taxon>
        <taxon>Streptophyta</taxon>
        <taxon>Embryophyta</taxon>
        <taxon>Tracheophyta</taxon>
        <taxon>Spermatophyta</taxon>
        <taxon>Magnoliopsida</taxon>
        <taxon>eudicotyledons</taxon>
        <taxon>Gunneridae</taxon>
        <taxon>Pentapetalae</taxon>
        <taxon>asterids</taxon>
        <taxon>lamiids</taxon>
        <taxon>Lamiales</taxon>
        <taxon>Lamiaceae</taxon>
        <taxon>Nepetoideae</taxon>
        <taxon>Mentheae</taxon>
        <taxon>Salviinae</taxon>
        <taxon>Salvia</taxon>
        <taxon>Salvia subgen. Calosphace</taxon>
        <taxon>core Calosphace</taxon>
    </lineage>
</organism>
<gene>
    <name evidence="5" type="ORF">SASPL_147102</name>
</gene>
<dbReference type="Gene3D" id="3.80.10.10">
    <property type="entry name" value="Ribonuclease Inhibitor"/>
    <property type="match status" value="1"/>
</dbReference>